<proteinExistence type="predicted"/>
<accession>A0ABD4T8P3</accession>
<feature type="domain" description="Glycosyltransferase subfamily 4-like N-terminal" evidence="3">
    <location>
        <begin position="51"/>
        <end position="185"/>
    </location>
</feature>
<dbReference type="AlphaFoldDB" id="A0ABD4T8P3"/>
<evidence type="ECO:0000313" key="5">
    <source>
        <dbReference type="Proteomes" id="UP000031561"/>
    </source>
</evidence>
<evidence type="ECO:0000256" key="1">
    <source>
        <dbReference type="SAM" id="SignalP"/>
    </source>
</evidence>
<keyword evidence="4" id="KW-0328">Glycosyltransferase</keyword>
<dbReference type="Proteomes" id="UP000031561">
    <property type="component" value="Unassembled WGS sequence"/>
</dbReference>
<dbReference type="EMBL" id="JTHE03000106">
    <property type="protein sequence ID" value="MCM1984899.1"/>
    <property type="molecule type" value="Genomic_DNA"/>
</dbReference>
<dbReference type="InterPro" id="IPR028098">
    <property type="entry name" value="Glyco_trans_4-like_N"/>
</dbReference>
<dbReference type="Gene3D" id="3.40.50.2000">
    <property type="entry name" value="Glycogen Phosphorylase B"/>
    <property type="match status" value="2"/>
</dbReference>
<sequence length="381" mass="42246">MISPLPSIAILTWGLAGGALANNTAAMTKGFWEAGVHNIYLVYIAEPPGQYVEIPSGVKLVKLDCKRARSLILPLAKFLKEYSPDILIAISMFINIPATLGWLIPGKSKTKLILSQHSTMSYKAYVEQKNSLQVRSYPLLAKLLYPRASALRANSQEVLDDLLREVRISIPADRAITIPNPVNIEAVMRFSQDEATHPWLINKTHPVILSVARLAKQKNFPLLLEAFKLIHQQSSARLIIFGEGSERETLEKIITKLGIEEIVSLPGFTSNPWCNMAQSDVFVLPSEEEPFGLALVEAMACGVPVVATDSIGGGPRYILGNSEYGKLVPNYNIEALANSINRLLSSREERMHFSQVGKTRCLEFDPKSIAMQWLSFFRTLS</sequence>
<evidence type="ECO:0000259" key="3">
    <source>
        <dbReference type="Pfam" id="PF13439"/>
    </source>
</evidence>
<dbReference type="SUPFAM" id="SSF53756">
    <property type="entry name" value="UDP-Glycosyltransferase/glycogen phosphorylase"/>
    <property type="match status" value="1"/>
</dbReference>
<dbReference type="InterPro" id="IPR001296">
    <property type="entry name" value="Glyco_trans_1"/>
</dbReference>
<keyword evidence="4" id="KW-0808">Transferase</keyword>
<comment type="caution">
    <text evidence="4">The sequence shown here is derived from an EMBL/GenBank/DDBJ whole genome shotgun (WGS) entry which is preliminary data.</text>
</comment>
<organism evidence="4 5">
    <name type="scientific">Lyngbya confervoides BDU141951</name>
    <dbReference type="NCBI Taxonomy" id="1574623"/>
    <lineage>
        <taxon>Bacteria</taxon>
        <taxon>Bacillati</taxon>
        <taxon>Cyanobacteriota</taxon>
        <taxon>Cyanophyceae</taxon>
        <taxon>Oscillatoriophycideae</taxon>
        <taxon>Oscillatoriales</taxon>
        <taxon>Microcoleaceae</taxon>
        <taxon>Lyngbya</taxon>
    </lineage>
</organism>
<dbReference type="RefSeq" id="WP_201277200.1">
    <property type="nucleotide sequence ID" value="NZ_JTHE03000106.1"/>
</dbReference>
<feature type="chain" id="PRO_5044759457" evidence="1">
    <location>
        <begin position="22"/>
        <end position="381"/>
    </location>
</feature>
<protein>
    <submittedName>
        <fullName evidence="4">Glycosyltransferase</fullName>
        <ecNumber evidence="4">2.4.-.-</ecNumber>
    </submittedName>
</protein>
<reference evidence="4 5" key="1">
    <citation type="journal article" date="2015" name="Genome Announc.">
        <title>Draft Genome Sequence of Filamentous Marine Cyanobacterium Lyngbya confervoides Strain BDU141951.</title>
        <authorList>
            <person name="Chandrababunaidu M.M."/>
            <person name="Sen D."/>
            <person name="Tripathy S."/>
        </authorList>
    </citation>
    <scope>NUCLEOTIDE SEQUENCE [LARGE SCALE GENOMIC DNA]</scope>
    <source>
        <strain evidence="4 5">BDU141951</strain>
    </source>
</reference>
<gene>
    <name evidence="4" type="ORF">QQ91_0018920</name>
</gene>
<keyword evidence="5" id="KW-1185">Reference proteome</keyword>
<keyword evidence="1" id="KW-0732">Signal</keyword>
<dbReference type="Pfam" id="PF13439">
    <property type="entry name" value="Glyco_transf_4"/>
    <property type="match status" value="1"/>
</dbReference>
<feature type="signal peptide" evidence="1">
    <location>
        <begin position="1"/>
        <end position="21"/>
    </location>
</feature>
<dbReference type="PANTHER" id="PTHR12526">
    <property type="entry name" value="GLYCOSYLTRANSFERASE"/>
    <property type="match status" value="1"/>
</dbReference>
<evidence type="ECO:0000259" key="2">
    <source>
        <dbReference type="Pfam" id="PF00534"/>
    </source>
</evidence>
<dbReference type="Pfam" id="PF00534">
    <property type="entry name" value="Glycos_transf_1"/>
    <property type="match status" value="1"/>
</dbReference>
<dbReference type="EC" id="2.4.-.-" evidence="4"/>
<name>A0ABD4T8P3_9CYAN</name>
<evidence type="ECO:0000313" key="4">
    <source>
        <dbReference type="EMBL" id="MCM1984899.1"/>
    </source>
</evidence>
<feature type="domain" description="Glycosyl transferase family 1" evidence="2">
    <location>
        <begin position="194"/>
        <end position="358"/>
    </location>
</feature>
<dbReference type="GO" id="GO:0016757">
    <property type="term" value="F:glycosyltransferase activity"/>
    <property type="evidence" value="ECO:0007669"/>
    <property type="project" value="UniProtKB-KW"/>
</dbReference>
<dbReference type="PANTHER" id="PTHR12526:SF630">
    <property type="entry name" value="GLYCOSYLTRANSFERASE"/>
    <property type="match status" value="1"/>
</dbReference>